<accession>A0A318PUU3</accession>
<dbReference type="RefSeq" id="WP_110914369.1">
    <property type="nucleotide sequence ID" value="NZ_NKUF01000039.1"/>
</dbReference>
<protein>
    <submittedName>
        <fullName evidence="1">Uncharacterized protein</fullName>
    </submittedName>
</protein>
<proteinExistence type="predicted"/>
<evidence type="ECO:0000313" key="1">
    <source>
        <dbReference type="EMBL" id="PYD62322.1"/>
    </source>
</evidence>
<comment type="caution">
    <text evidence="1">The sequence shown here is derived from an EMBL/GenBank/DDBJ whole genome shotgun (WGS) entry which is preliminary data.</text>
</comment>
<name>A0A318PUU3_9PROT</name>
<organism evidence="1 2">
    <name type="scientific">Gluconacetobacter entanii</name>
    <dbReference type="NCBI Taxonomy" id="108528"/>
    <lineage>
        <taxon>Bacteria</taxon>
        <taxon>Pseudomonadati</taxon>
        <taxon>Pseudomonadota</taxon>
        <taxon>Alphaproteobacteria</taxon>
        <taxon>Acetobacterales</taxon>
        <taxon>Acetobacteraceae</taxon>
        <taxon>Gluconacetobacter</taxon>
    </lineage>
</organism>
<evidence type="ECO:0000313" key="2">
    <source>
        <dbReference type="Proteomes" id="UP000248301"/>
    </source>
</evidence>
<reference evidence="1 2" key="1">
    <citation type="submission" date="2017-07" db="EMBL/GenBank/DDBJ databases">
        <title>A draft genome sequence of Gluconacetobacter entanii LTH 4560.</title>
        <authorList>
            <person name="Skraban J."/>
            <person name="Cleenwerck I."/>
            <person name="Vandamme P."/>
            <person name="Trcek J."/>
        </authorList>
    </citation>
    <scope>NUCLEOTIDE SEQUENCE [LARGE SCALE GENOMIC DNA]</scope>
    <source>
        <strain evidence="1 2">LTH 4560</strain>
    </source>
</reference>
<dbReference type="EMBL" id="NKUF01000039">
    <property type="protein sequence ID" value="PYD62322.1"/>
    <property type="molecule type" value="Genomic_DNA"/>
</dbReference>
<dbReference type="Proteomes" id="UP000248301">
    <property type="component" value="Unassembled WGS sequence"/>
</dbReference>
<dbReference type="AlphaFoldDB" id="A0A318PUU3"/>
<sequence>MIFPDAAFFLKRRYSSEAFEKIFTRNFFGFSNVPWVGLWDHCTAPARAVRDGNCCARHAIFLTDSLQQDQEFGQ</sequence>
<gene>
    <name evidence="1" type="ORF">CFR72_13110</name>
</gene>